<gene>
    <name evidence="2" type="ORF">QN277_009562</name>
</gene>
<dbReference type="PANTHER" id="PTHR35302">
    <property type="match status" value="1"/>
</dbReference>
<dbReference type="PANTHER" id="PTHR35302:SF1">
    <property type="entry name" value="PROTEIN COFACTOR ASSEMBLY OF COMPLEX C SUBUNIT B CCB1, CHLOROPLASTIC"/>
    <property type="match status" value="1"/>
</dbReference>
<protein>
    <submittedName>
        <fullName evidence="2">Uncharacterized protein</fullName>
    </submittedName>
</protein>
<name>A0AAE1M6Z3_9FABA</name>
<accession>A0AAE1M6Z3</accession>
<dbReference type="Proteomes" id="UP001293593">
    <property type="component" value="Unassembled WGS sequence"/>
</dbReference>
<dbReference type="InterPro" id="IPR021919">
    <property type="entry name" value="CCB1"/>
</dbReference>
<proteinExistence type="predicted"/>
<evidence type="ECO:0000313" key="3">
    <source>
        <dbReference type="Proteomes" id="UP001293593"/>
    </source>
</evidence>
<organism evidence="2 3">
    <name type="scientific">Acacia crassicarpa</name>
    <name type="common">northern wattle</name>
    <dbReference type="NCBI Taxonomy" id="499986"/>
    <lineage>
        <taxon>Eukaryota</taxon>
        <taxon>Viridiplantae</taxon>
        <taxon>Streptophyta</taxon>
        <taxon>Embryophyta</taxon>
        <taxon>Tracheophyta</taxon>
        <taxon>Spermatophyta</taxon>
        <taxon>Magnoliopsida</taxon>
        <taxon>eudicotyledons</taxon>
        <taxon>Gunneridae</taxon>
        <taxon>Pentapetalae</taxon>
        <taxon>rosids</taxon>
        <taxon>fabids</taxon>
        <taxon>Fabales</taxon>
        <taxon>Fabaceae</taxon>
        <taxon>Caesalpinioideae</taxon>
        <taxon>mimosoid clade</taxon>
        <taxon>Acacieae</taxon>
        <taxon>Acacia</taxon>
    </lineage>
</organism>
<dbReference type="EMBL" id="JAWXYG010000014">
    <property type="protein sequence ID" value="KAK4254139.1"/>
    <property type="molecule type" value="Genomic_DNA"/>
</dbReference>
<sequence length="74" mass="8347">MIDCEEDLHRRRREESASSGCRGDRILSFFKRNNFAVTDKGETITFEGMMVPSRGQAALSAPASAWQAWPLFLP</sequence>
<feature type="compositionally biased region" description="Basic and acidic residues" evidence="1">
    <location>
        <begin position="7"/>
        <end position="16"/>
    </location>
</feature>
<evidence type="ECO:0000313" key="2">
    <source>
        <dbReference type="EMBL" id="KAK4254139.1"/>
    </source>
</evidence>
<keyword evidence="3" id="KW-1185">Reference proteome</keyword>
<dbReference type="Pfam" id="PF12046">
    <property type="entry name" value="CCB1"/>
    <property type="match status" value="1"/>
</dbReference>
<reference evidence="2" key="1">
    <citation type="submission" date="2023-10" db="EMBL/GenBank/DDBJ databases">
        <title>Chromosome-level genome of the transformable northern wattle, Acacia crassicarpa.</title>
        <authorList>
            <person name="Massaro I."/>
            <person name="Sinha N.R."/>
            <person name="Poethig S."/>
            <person name="Leichty A.R."/>
        </authorList>
    </citation>
    <scope>NUCLEOTIDE SEQUENCE</scope>
    <source>
        <strain evidence="2">Acra3RX</strain>
        <tissue evidence="2">Leaf</tissue>
    </source>
</reference>
<evidence type="ECO:0000256" key="1">
    <source>
        <dbReference type="SAM" id="MobiDB-lite"/>
    </source>
</evidence>
<dbReference type="AlphaFoldDB" id="A0AAE1M6Z3"/>
<comment type="caution">
    <text evidence="2">The sequence shown here is derived from an EMBL/GenBank/DDBJ whole genome shotgun (WGS) entry which is preliminary data.</text>
</comment>
<feature type="region of interest" description="Disordered" evidence="1">
    <location>
        <begin position="1"/>
        <end position="20"/>
    </location>
</feature>